<dbReference type="InterPro" id="IPR031303">
    <property type="entry name" value="C5_meth_CS"/>
</dbReference>
<dbReference type="PROSITE" id="PS51679">
    <property type="entry name" value="SAM_MT_C5"/>
    <property type="match status" value="1"/>
</dbReference>
<evidence type="ECO:0000256" key="4">
    <source>
        <dbReference type="ARBA" id="ARBA00022747"/>
    </source>
</evidence>
<dbReference type="Gene3D" id="3.40.50.150">
    <property type="entry name" value="Vaccinia Virus protein VP39"/>
    <property type="match status" value="1"/>
</dbReference>
<comment type="similarity">
    <text evidence="6 7">Belongs to the class I-like SAM-binding methyltransferase superfamily. C5-methyltransferase family.</text>
</comment>
<evidence type="ECO:0000256" key="8">
    <source>
        <dbReference type="RuleBase" id="RU000417"/>
    </source>
</evidence>
<evidence type="ECO:0000313" key="9">
    <source>
        <dbReference type="EMBL" id="RUO50492.1"/>
    </source>
</evidence>
<comment type="caution">
    <text evidence="9">The sequence shown here is derived from an EMBL/GenBank/DDBJ whole genome shotgun (WGS) entry which is preliminary data.</text>
</comment>
<dbReference type="NCBIfam" id="TIGR00675">
    <property type="entry name" value="dcm"/>
    <property type="match status" value="1"/>
</dbReference>
<keyword evidence="10" id="KW-1185">Reference proteome</keyword>
<dbReference type="InterPro" id="IPR018117">
    <property type="entry name" value="C5_DNA_meth_AS"/>
</dbReference>
<comment type="catalytic activity">
    <reaction evidence="5 8">
        <text>a 2'-deoxycytidine in DNA + S-adenosyl-L-methionine = a 5-methyl-2'-deoxycytidine in DNA + S-adenosyl-L-homocysteine + H(+)</text>
        <dbReference type="Rhea" id="RHEA:13681"/>
        <dbReference type="Rhea" id="RHEA-COMP:11369"/>
        <dbReference type="Rhea" id="RHEA-COMP:11370"/>
        <dbReference type="ChEBI" id="CHEBI:15378"/>
        <dbReference type="ChEBI" id="CHEBI:57856"/>
        <dbReference type="ChEBI" id="CHEBI:59789"/>
        <dbReference type="ChEBI" id="CHEBI:85452"/>
        <dbReference type="ChEBI" id="CHEBI:85454"/>
        <dbReference type="EC" id="2.1.1.37"/>
    </reaction>
</comment>
<name>A0A432XP86_9GAMM</name>
<gene>
    <name evidence="9" type="ORF">CWE25_12295</name>
</gene>
<evidence type="ECO:0000256" key="3">
    <source>
        <dbReference type="ARBA" id="ARBA00022691"/>
    </source>
</evidence>
<proteinExistence type="inferred from homology"/>
<dbReference type="PROSITE" id="PS00094">
    <property type="entry name" value="C5_MTASE_1"/>
    <property type="match status" value="1"/>
</dbReference>
<feature type="active site" evidence="6">
    <location>
        <position position="90"/>
    </location>
</feature>
<reference evidence="10" key="1">
    <citation type="journal article" date="2018" name="Front. Microbiol.">
        <title>Genome-Based Analysis Reveals the Taxonomy and Diversity of the Family Idiomarinaceae.</title>
        <authorList>
            <person name="Liu Y."/>
            <person name="Lai Q."/>
            <person name="Shao Z."/>
        </authorList>
    </citation>
    <scope>NUCLEOTIDE SEQUENCE [LARGE SCALE GENOMIC DNA]</scope>
    <source>
        <strain evidence="10">F23</strain>
    </source>
</reference>
<dbReference type="PRINTS" id="PR00105">
    <property type="entry name" value="C5METTRFRASE"/>
</dbReference>
<evidence type="ECO:0000256" key="7">
    <source>
        <dbReference type="RuleBase" id="RU000416"/>
    </source>
</evidence>
<keyword evidence="4" id="KW-0680">Restriction system</keyword>
<evidence type="ECO:0000256" key="1">
    <source>
        <dbReference type="ARBA" id="ARBA00022603"/>
    </source>
</evidence>
<dbReference type="EMBL" id="PIPV01000014">
    <property type="protein sequence ID" value="RUO50492.1"/>
    <property type="molecule type" value="Genomic_DNA"/>
</dbReference>
<organism evidence="9 10">
    <name type="scientific">Idiomarina fontislapidosi</name>
    <dbReference type="NCBI Taxonomy" id="263723"/>
    <lineage>
        <taxon>Bacteria</taxon>
        <taxon>Pseudomonadati</taxon>
        <taxon>Pseudomonadota</taxon>
        <taxon>Gammaproteobacteria</taxon>
        <taxon>Alteromonadales</taxon>
        <taxon>Idiomarinaceae</taxon>
        <taxon>Idiomarina</taxon>
    </lineage>
</organism>
<dbReference type="PANTHER" id="PTHR10629:SF52">
    <property type="entry name" value="DNA (CYTOSINE-5)-METHYLTRANSFERASE 1"/>
    <property type="match status" value="1"/>
</dbReference>
<evidence type="ECO:0000256" key="5">
    <source>
        <dbReference type="ARBA" id="ARBA00047422"/>
    </source>
</evidence>
<evidence type="ECO:0000313" key="10">
    <source>
        <dbReference type="Proteomes" id="UP000287330"/>
    </source>
</evidence>
<dbReference type="PROSITE" id="PS00095">
    <property type="entry name" value="C5_MTASE_2"/>
    <property type="match status" value="1"/>
</dbReference>
<dbReference type="RefSeq" id="WP_110576156.1">
    <property type="nucleotide sequence ID" value="NZ_PIPV01000014.1"/>
</dbReference>
<keyword evidence="2 6" id="KW-0808">Transferase</keyword>
<dbReference type="AlphaFoldDB" id="A0A432XP86"/>
<dbReference type="Gene3D" id="3.90.120.10">
    <property type="entry name" value="DNA Methylase, subunit A, domain 2"/>
    <property type="match status" value="1"/>
</dbReference>
<protein>
    <recommendedName>
        <fullName evidence="8">Cytosine-specific methyltransferase</fullName>
        <ecNumber evidence="8">2.1.1.37</ecNumber>
    </recommendedName>
</protein>
<dbReference type="GO" id="GO:0032259">
    <property type="term" value="P:methylation"/>
    <property type="evidence" value="ECO:0007669"/>
    <property type="project" value="UniProtKB-KW"/>
</dbReference>
<dbReference type="Pfam" id="PF00145">
    <property type="entry name" value="DNA_methylase"/>
    <property type="match status" value="1"/>
</dbReference>
<dbReference type="Proteomes" id="UP000287330">
    <property type="component" value="Unassembled WGS sequence"/>
</dbReference>
<dbReference type="InterPro" id="IPR050390">
    <property type="entry name" value="C5-Methyltransferase"/>
</dbReference>
<sequence length="409" mass="46204">MRYIDLFSGCGGLSLGLKNAGFEGRFAVEKSPDAFGTFQHNLLRGEDTHFDWPDWLPKQHLGIEELLENFSTEIRGLRGHVDAIVGGPPCQGFSLAGRRNRDDPRNKLSELYIQTVNLVRPRYLLFENVKGFNTKFKKADGTVDKLSYAEIVKSHLEQLGYRIFSSLVNSADYGVPQVRQRYILVGVSEQYIGDRNINPFDILNEIREGFLQTKGLPLTPIPVNDAISDLATTNGQLIPHSGGEKSKFLKLAYTEPANVNNYLRLMRSNFTGAPNSMRLARHKDSTKEKFLKIQRIVSPGKSLTDEQKLELGMKKQVLTVLDRRQASRTVTTLPDDLLHYSEPRILTVRENARLQSFPDWFEFRGKYTTGGNRRAVECPRYTQVGNAVPPLLGEALGNMLLSLENELFN</sequence>
<dbReference type="EC" id="2.1.1.37" evidence="8"/>
<accession>A0A432XP86</accession>
<dbReference type="PANTHER" id="PTHR10629">
    <property type="entry name" value="CYTOSINE-SPECIFIC METHYLTRANSFERASE"/>
    <property type="match status" value="1"/>
</dbReference>
<dbReference type="InterPro" id="IPR001525">
    <property type="entry name" value="C5_MeTfrase"/>
</dbReference>
<dbReference type="InterPro" id="IPR029063">
    <property type="entry name" value="SAM-dependent_MTases_sf"/>
</dbReference>
<evidence type="ECO:0000256" key="6">
    <source>
        <dbReference type="PROSITE-ProRule" id="PRU01016"/>
    </source>
</evidence>
<keyword evidence="3 6" id="KW-0949">S-adenosyl-L-methionine</keyword>
<evidence type="ECO:0000256" key="2">
    <source>
        <dbReference type="ARBA" id="ARBA00022679"/>
    </source>
</evidence>
<dbReference type="GO" id="GO:0009307">
    <property type="term" value="P:DNA restriction-modification system"/>
    <property type="evidence" value="ECO:0007669"/>
    <property type="project" value="UniProtKB-KW"/>
</dbReference>
<dbReference type="OrthoDB" id="9813719at2"/>
<dbReference type="GO" id="GO:0003886">
    <property type="term" value="F:DNA (cytosine-5-)-methyltransferase activity"/>
    <property type="evidence" value="ECO:0007669"/>
    <property type="project" value="UniProtKB-EC"/>
</dbReference>
<dbReference type="SUPFAM" id="SSF53335">
    <property type="entry name" value="S-adenosyl-L-methionine-dependent methyltransferases"/>
    <property type="match status" value="1"/>
</dbReference>
<keyword evidence="1 6" id="KW-0489">Methyltransferase</keyword>